<dbReference type="InterPro" id="IPR052042">
    <property type="entry name" value="Tail_sheath_structural"/>
</dbReference>
<gene>
    <name evidence="3" type="ORF">COO20_13305</name>
</gene>
<organism evidence="3 4">
    <name type="scientific">Thalassospira marina</name>
    <dbReference type="NCBI Taxonomy" id="2048283"/>
    <lineage>
        <taxon>Bacteria</taxon>
        <taxon>Pseudomonadati</taxon>
        <taxon>Pseudomonadota</taxon>
        <taxon>Alphaproteobacteria</taxon>
        <taxon>Rhodospirillales</taxon>
        <taxon>Thalassospiraceae</taxon>
        <taxon>Thalassospira</taxon>
    </lineage>
</organism>
<dbReference type="PANTHER" id="PTHR35861:SF1">
    <property type="entry name" value="PHAGE TAIL SHEATH PROTEIN"/>
    <property type="match status" value="1"/>
</dbReference>
<dbReference type="Pfam" id="PF04984">
    <property type="entry name" value="Phage_sheath_1"/>
    <property type="match status" value="1"/>
</dbReference>
<dbReference type="InterPro" id="IPR035089">
    <property type="entry name" value="Phage_sheath_subtilisin"/>
</dbReference>
<evidence type="ECO:0000259" key="2">
    <source>
        <dbReference type="Pfam" id="PF04984"/>
    </source>
</evidence>
<comment type="similarity">
    <text evidence="1">Belongs to the myoviridae tail sheath protein family.</text>
</comment>
<dbReference type="PANTHER" id="PTHR35861">
    <property type="match status" value="1"/>
</dbReference>
<evidence type="ECO:0000256" key="1">
    <source>
        <dbReference type="ARBA" id="ARBA00008005"/>
    </source>
</evidence>
<evidence type="ECO:0000313" key="4">
    <source>
        <dbReference type="Proteomes" id="UP000233597"/>
    </source>
</evidence>
<accession>A0A2N3KSI6</accession>
<name>A0A2N3KSI6_9PROT</name>
<dbReference type="OrthoDB" id="9767864at2"/>
<dbReference type="AlphaFoldDB" id="A0A2N3KSI6"/>
<evidence type="ECO:0000313" key="3">
    <source>
        <dbReference type="EMBL" id="PKR53511.1"/>
    </source>
</evidence>
<protein>
    <submittedName>
        <fullName evidence="3">Phage tail protein</fullName>
    </submittedName>
</protein>
<comment type="caution">
    <text evidence="3">The sequence shown here is derived from an EMBL/GenBank/DDBJ whole genome shotgun (WGS) entry which is preliminary data.</text>
</comment>
<dbReference type="Proteomes" id="UP000233597">
    <property type="component" value="Unassembled WGS sequence"/>
</dbReference>
<proteinExistence type="inferred from homology"/>
<feature type="domain" description="Tail sheath protein subtilisin-like" evidence="2">
    <location>
        <begin position="124"/>
        <end position="278"/>
    </location>
</feature>
<dbReference type="RefSeq" id="WP_101267298.1">
    <property type="nucleotide sequence ID" value="NZ_NWTK01000008.1"/>
</dbReference>
<dbReference type="EMBL" id="NWTK01000008">
    <property type="protein sequence ID" value="PKR53511.1"/>
    <property type="molecule type" value="Genomic_DNA"/>
</dbReference>
<reference evidence="3 4" key="1">
    <citation type="submission" date="2017-09" db="EMBL/GenBank/DDBJ databases">
        <title>Biodiversity and function of Thalassospira species in the particle-attached aromatic-hydrocarbon-degrading consortia from the surface seawater of the South China Sea.</title>
        <authorList>
            <person name="Dong C."/>
            <person name="Liu R."/>
            <person name="Shao Z."/>
        </authorList>
    </citation>
    <scope>NUCLEOTIDE SEQUENCE [LARGE SCALE GENOMIC DNA]</scope>
    <source>
        <strain evidence="3 4">CSC1P2</strain>
    </source>
</reference>
<sequence length="392" mass="42555">MVAIPQTYNHGVRRIIDDAGKRPIATLNSTVIGIIGTAPDADAELFPLDKPSAILGSDTAVAALGLTGTLPAALNSIFKVQPCRVVVVRVDEGVDDAGTITNVIGGVDAATMQRTGMYALLNSNSRLSLWPRILIAPGFSHELAVLTEMMIIADRLRGWVISDAPDTNSVAAVAYRENFSDKRAFGPCFPHFIVRGSDGSDEMRWASAFKAAALVKQHYEKNFAWAASNMVIDGVIGTTADIDYVNGDPACEANYLNENAVTTIIRDGGFRIWGVRTCATGFDERWRFENGVVVDDIIGDSIVAAARRLVDHNITRTFFDDLVDMTNDYLSQKVTEEVIIGGKAWATGELNSPSNLALGKAFINYDLQWATPAEDINLISNVNPEYFTSLFE</sequence>